<evidence type="ECO:0000256" key="1">
    <source>
        <dbReference type="SAM" id="MobiDB-lite"/>
    </source>
</evidence>
<comment type="caution">
    <text evidence="2">The sequence shown here is derived from an EMBL/GenBank/DDBJ whole genome shotgun (WGS) entry which is preliminary data.</text>
</comment>
<feature type="region of interest" description="Disordered" evidence="1">
    <location>
        <begin position="42"/>
        <end position="78"/>
    </location>
</feature>
<protein>
    <submittedName>
        <fullName evidence="2">Uncharacterized protein</fullName>
    </submittedName>
</protein>
<gene>
    <name evidence="2" type="ORF">E2C01_039840</name>
</gene>
<dbReference type="EMBL" id="VSRR010007059">
    <property type="protein sequence ID" value="MPC46131.1"/>
    <property type="molecule type" value="Genomic_DNA"/>
</dbReference>
<proteinExistence type="predicted"/>
<sequence>MLVAALSQVTTTRHHHKALPQEIVYEGSCPYMKTFTAEATDSTRQDCRQPTRRGLVTPATPCTNESLLTISGPHQRNA</sequence>
<organism evidence="2 3">
    <name type="scientific">Portunus trituberculatus</name>
    <name type="common">Swimming crab</name>
    <name type="synonym">Neptunus trituberculatus</name>
    <dbReference type="NCBI Taxonomy" id="210409"/>
    <lineage>
        <taxon>Eukaryota</taxon>
        <taxon>Metazoa</taxon>
        <taxon>Ecdysozoa</taxon>
        <taxon>Arthropoda</taxon>
        <taxon>Crustacea</taxon>
        <taxon>Multicrustacea</taxon>
        <taxon>Malacostraca</taxon>
        <taxon>Eumalacostraca</taxon>
        <taxon>Eucarida</taxon>
        <taxon>Decapoda</taxon>
        <taxon>Pleocyemata</taxon>
        <taxon>Brachyura</taxon>
        <taxon>Eubrachyura</taxon>
        <taxon>Portunoidea</taxon>
        <taxon>Portunidae</taxon>
        <taxon>Portuninae</taxon>
        <taxon>Portunus</taxon>
    </lineage>
</organism>
<reference evidence="2 3" key="1">
    <citation type="submission" date="2019-05" db="EMBL/GenBank/DDBJ databases">
        <title>Another draft genome of Portunus trituberculatus and its Hox gene families provides insights of decapod evolution.</title>
        <authorList>
            <person name="Jeong J.-H."/>
            <person name="Song I."/>
            <person name="Kim S."/>
            <person name="Choi T."/>
            <person name="Kim D."/>
            <person name="Ryu S."/>
            <person name="Kim W."/>
        </authorList>
    </citation>
    <scope>NUCLEOTIDE SEQUENCE [LARGE SCALE GENOMIC DNA]</scope>
    <source>
        <tissue evidence="2">Muscle</tissue>
    </source>
</reference>
<evidence type="ECO:0000313" key="2">
    <source>
        <dbReference type="EMBL" id="MPC46131.1"/>
    </source>
</evidence>
<evidence type="ECO:0000313" key="3">
    <source>
        <dbReference type="Proteomes" id="UP000324222"/>
    </source>
</evidence>
<dbReference type="Proteomes" id="UP000324222">
    <property type="component" value="Unassembled WGS sequence"/>
</dbReference>
<feature type="compositionally biased region" description="Polar residues" evidence="1">
    <location>
        <begin position="60"/>
        <end position="78"/>
    </location>
</feature>
<name>A0A5B7FFT4_PORTR</name>
<accession>A0A5B7FFT4</accession>
<keyword evidence="3" id="KW-1185">Reference proteome</keyword>
<dbReference type="AlphaFoldDB" id="A0A5B7FFT4"/>